<protein>
    <submittedName>
        <fullName evidence="1">Uncharacterized protein</fullName>
    </submittedName>
</protein>
<evidence type="ECO:0000313" key="2">
    <source>
        <dbReference type="Proteomes" id="UP000261814"/>
    </source>
</evidence>
<gene>
    <name evidence="1" type="ORF">CPT_LL11_005</name>
</gene>
<name>A0A385IPW4_9CAUD</name>
<dbReference type="EMBL" id="MH729818">
    <property type="protein sequence ID" value="AXY85374.1"/>
    <property type="molecule type" value="Genomic_DNA"/>
</dbReference>
<proteinExistence type="predicted"/>
<reference evidence="2" key="1">
    <citation type="submission" date="2018-08" db="EMBL/GenBank/DDBJ databases">
        <title>Complete genome of Escherichia coli podophage LL11.</title>
        <authorList>
            <person name="Theodore M.P."/>
            <person name="Lessor L."/>
            <person name="O'Leary C."/>
            <person name="Liu M."/>
        </authorList>
    </citation>
    <scope>NUCLEOTIDE SEQUENCE [LARGE SCALE GENOMIC DNA]</scope>
</reference>
<accession>A0A385IPW4</accession>
<sequence length="54" mass="6048">MTNAQRKRYAALQEKLAVAYAAWQANTDKSKHDELYSKVVAINAKIAKLVNSIL</sequence>
<organism evidence="1 2">
    <name type="scientific">Escherichia phage LL11</name>
    <dbReference type="NCBI Taxonomy" id="2315628"/>
    <lineage>
        <taxon>Viruses</taxon>
        <taxon>Duplodnaviria</taxon>
        <taxon>Heunggongvirae</taxon>
        <taxon>Uroviricota</taxon>
        <taxon>Caudoviricetes</taxon>
        <taxon>Autographivirales</taxon>
        <taxon>Autosignataviridae</taxon>
        <taxon>Molineuxvirinae</taxon>
        <taxon>Rodentiumvirus</taxon>
        <taxon>Rodentiumvirus LL11</taxon>
        <taxon>Vectrevirus LL11</taxon>
    </lineage>
</organism>
<dbReference type="Proteomes" id="UP000261814">
    <property type="component" value="Segment"/>
</dbReference>
<keyword evidence="2" id="KW-1185">Reference proteome</keyword>
<reference evidence="1 2" key="2">
    <citation type="journal article" date="2019" name="Microbiol. Resour. Announc.">
        <title>Complete Genome Sequence of Enterotoxigenic Escherichia coli Podophage LL11.</title>
        <authorList>
            <person name="Theodore M."/>
            <person name="Lessor L."/>
            <person name="O'Leary C."/>
            <person name="Kongari R."/>
            <person name="Gill J."/>
            <person name="Liu M."/>
        </authorList>
    </citation>
    <scope>NUCLEOTIDE SEQUENCE [LARGE SCALE GENOMIC DNA]</scope>
</reference>
<evidence type="ECO:0000313" key="1">
    <source>
        <dbReference type="EMBL" id="AXY85374.1"/>
    </source>
</evidence>